<accession>A0ABQ1ZM58</accession>
<feature type="signal peptide" evidence="1">
    <location>
        <begin position="1"/>
        <end position="19"/>
    </location>
</feature>
<evidence type="ECO:0000256" key="1">
    <source>
        <dbReference type="SAM" id="SignalP"/>
    </source>
</evidence>
<dbReference type="RefSeq" id="WP_172238430.1">
    <property type="nucleotide sequence ID" value="NZ_BMDD01000001.1"/>
</dbReference>
<gene>
    <name evidence="2" type="ORF">GCM10007362_04410</name>
</gene>
<comment type="caution">
    <text evidence="2">The sequence shown here is derived from an EMBL/GenBank/DDBJ whole genome shotgun (WGS) entry which is preliminary data.</text>
</comment>
<sequence>MLKPKVFLSLLALSLTAIAANGSTTENIAFAAPDESLSAAAPAGYDEILDFQSRVIPMLEDFFRNKKYAALIPATTDYYFNNDHPQGPKIAFVTKKGNEPKIRDLRKALERKFGTDVVFESSDYTVPELAAYAKKVEKYLPAIYDGPWSVSYSINSSRIFVDANLTSRQIYLLLQKFDAKRLDIQLDFHPALT</sequence>
<protein>
    <submittedName>
        <fullName evidence="2">Uncharacterized protein</fullName>
    </submittedName>
</protein>
<keyword evidence="1" id="KW-0732">Signal</keyword>
<organism evidence="2 3">
    <name type="scientific">Saccharibacillus endophyticus</name>
    <dbReference type="NCBI Taxonomy" id="2060666"/>
    <lineage>
        <taxon>Bacteria</taxon>
        <taxon>Bacillati</taxon>
        <taxon>Bacillota</taxon>
        <taxon>Bacilli</taxon>
        <taxon>Bacillales</taxon>
        <taxon>Paenibacillaceae</taxon>
        <taxon>Saccharibacillus</taxon>
    </lineage>
</organism>
<name>A0ABQ1ZM58_9BACL</name>
<evidence type="ECO:0000313" key="2">
    <source>
        <dbReference type="EMBL" id="GGH69390.1"/>
    </source>
</evidence>
<feature type="chain" id="PRO_5046690279" evidence="1">
    <location>
        <begin position="20"/>
        <end position="193"/>
    </location>
</feature>
<dbReference type="Proteomes" id="UP000605427">
    <property type="component" value="Unassembled WGS sequence"/>
</dbReference>
<evidence type="ECO:0000313" key="3">
    <source>
        <dbReference type="Proteomes" id="UP000605427"/>
    </source>
</evidence>
<dbReference type="EMBL" id="BMDD01000001">
    <property type="protein sequence ID" value="GGH69390.1"/>
    <property type="molecule type" value="Genomic_DNA"/>
</dbReference>
<proteinExistence type="predicted"/>
<reference evidence="3" key="1">
    <citation type="journal article" date="2019" name="Int. J. Syst. Evol. Microbiol.">
        <title>The Global Catalogue of Microorganisms (GCM) 10K type strain sequencing project: providing services to taxonomists for standard genome sequencing and annotation.</title>
        <authorList>
            <consortium name="The Broad Institute Genomics Platform"/>
            <consortium name="The Broad Institute Genome Sequencing Center for Infectious Disease"/>
            <person name="Wu L."/>
            <person name="Ma J."/>
        </authorList>
    </citation>
    <scope>NUCLEOTIDE SEQUENCE [LARGE SCALE GENOMIC DNA]</scope>
    <source>
        <strain evidence="3">CCM 8702</strain>
    </source>
</reference>
<keyword evidence="3" id="KW-1185">Reference proteome</keyword>